<feature type="transmembrane region" description="Helical" evidence="1">
    <location>
        <begin position="981"/>
        <end position="1005"/>
    </location>
</feature>
<sequence length="1015" mass="110870">MRGFNLSDWALRHRSFVWYMMIASLIAGTISYIGLGREEDPSFSIKTMIVAAALPGADTDETLGQVTDRIEKKLEELNELDATRSVTAPGQVVVYVDLLPTTPAREIPRIWQQVRNMMTDIRADFPEEFAGFQFNDSFGDVYGNIYAFTSDGFTPRELRDYVEAVRTEIEALPDAGKIDLIGAQDEAIYLEFSTRRLAALGLDQREVVATLADQNAIVPSGVIDAGDEQVIVRVGGQFTDADSLAAVNLRVGDRFFNIGDIAEITRGYKDPPDNLFRYNGQQGIALVIGMRTGGNILDYGDDLEQLMTRVEAKLPVGIHMSRVADQPDQVRHAVGHFVRALAEAIAIVLAVTFVSLGLRAGLVVTLTIPLVLAITFVILDRYGITLQRISLGALIIALGLLVDDAMIAIETMISRLELGESLPKAASYAWTSIAFPMLTGTLVTVAGFVPIGLNDSAAGEYTFSLFVVIAVSLIVSWLVAVLFAPLLGVTLLPANMPHHDGTPGRIRKAFHTILRAAMRARWLTIALTLAIFGASIWGMGFVQMQFFPNSDRTELIVDFTARQNVSITETRRQMDRLEAGFADDEDIEYWTSYVGRGAPRFLLTFEAPTPGPYLGQIVLNTTSVEARDRVRARIEARAAEEFAGFDIYPKLLELGPPVGKPVQYRISGPGPSALRDRARDLAAILAGDERLAGIVLDWSEPARVVRVDVDQDKARQLGVSAQDIALSLNAVFNGQLITELRDETYLVDIIVRGADEDRRSVESLFDLQLTTRDGRAIPLSSLATLRYDTEQPVIMQRNRVPTITIKAAVATRDQPLTVVRALEPQIREFEQTLPAGYRIEVGGTQETTSDSVMPIVQVVPLMLIIMVTLVMIQMQSFRLSLIVLCAAPLGLIGVVAALVPSGAPLGFVAILGVLALVGILIRNSIILVNEIEELRKAGKSRWDAVFEASDSRARPILLTAAAASLALIPIARQVFWGPMAYAMIGGIIVGTLVTLLFIPALYLLVFRVAAPGETE</sequence>
<evidence type="ECO:0000313" key="2">
    <source>
        <dbReference type="EMBL" id="MBB4021987.1"/>
    </source>
</evidence>
<keyword evidence="1" id="KW-0812">Transmembrane</keyword>
<keyword evidence="1" id="KW-1133">Transmembrane helix</keyword>
<feature type="transmembrane region" description="Helical" evidence="1">
    <location>
        <begin position="346"/>
        <end position="379"/>
    </location>
</feature>
<feature type="transmembrane region" description="Helical" evidence="1">
    <location>
        <begin position="425"/>
        <end position="451"/>
    </location>
</feature>
<feature type="transmembrane region" description="Helical" evidence="1">
    <location>
        <begin position="956"/>
        <end position="975"/>
    </location>
</feature>
<dbReference type="RefSeq" id="WP_054540369.1">
    <property type="nucleotide sequence ID" value="NZ_JACIEQ010000002.1"/>
</dbReference>
<comment type="caution">
    <text evidence="2">The sequence shown here is derived from an EMBL/GenBank/DDBJ whole genome shotgun (WGS) entry which is preliminary data.</text>
</comment>
<dbReference type="SUPFAM" id="SSF82693">
    <property type="entry name" value="Multidrug efflux transporter AcrB pore domain, PN1, PN2, PC1 and PC2 subdomains"/>
    <property type="match status" value="2"/>
</dbReference>
<evidence type="ECO:0000256" key="1">
    <source>
        <dbReference type="SAM" id="Phobius"/>
    </source>
</evidence>
<dbReference type="PANTHER" id="PTHR32063:SF64">
    <property type="entry name" value="ACRB_ACRD_ACRF FAMILY PROTEIN"/>
    <property type="match status" value="1"/>
</dbReference>
<dbReference type="InterPro" id="IPR027463">
    <property type="entry name" value="AcrB_DN_DC_subdom"/>
</dbReference>
<dbReference type="AlphaFoldDB" id="A0A840CIM4"/>
<feature type="transmembrane region" description="Helical" evidence="1">
    <location>
        <begin position="879"/>
        <end position="899"/>
    </location>
</feature>
<dbReference type="Gene3D" id="3.30.70.1430">
    <property type="entry name" value="Multidrug efflux transporter AcrB pore domain"/>
    <property type="match status" value="2"/>
</dbReference>
<feature type="transmembrane region" description="Helical" evidence="1">
    <location>
        <begin position="522"/>
        <end position="542"/>
    </location>
</feature>
<gene>
    <name evidence="2" type="ORF">GGR17_001796</name>
</gene>
<name>A0A840CIM4_9RHOB</name>
<dbReference type="GO" id="GO:0042910">
    <property type="term" value="F:xenobiotic transmembrane transporter activity"/>
    <property type="evidence" value="ECO:0007669"/>
    <property type="project" value="TreeGrafter"/>
</dbReference>
<dbReference type="Pfam" id="PF00873">
    <property type="entry name" value="ACR_tran"/>
    <property type="match status" value="1"/>
</dbReference>
<dbReference type="Gene3D" id="3.30.70.1440">
    <property type="entry name" value="Multidrug efflux transporter AcrB pore domain"/>
    <property type="match status" value="1"/>
</dbReference>
<evidence type="ECO:0000313" key="3">
    <source>
        <dbReference type="Proteomes" id="UP000585681"/>
    </source>
</evidence>
<dbReference type="Gene3D" id="3.30.70.1320">
    <property type="entry name" value="Multidrug efflux transporter AcrB pore domain like"/>
    <property type="match status" value="1"/>
</dbReference>
<keyword evidence="1" id="KW-0472">Membrane</keyword>
<dbReference type="Gene3D" id="3.30.2090.10">
    <property type="entry name" value="Multidrug efflux transporter AcrB TolC docking domain, DN and DC subdomains"/>
    <property type="match status" value="2"/>
</dbReference>
<organism evidence="2 3">
    <name type="scientific">Actibacterium naphthalenivorans</name>
    <dbReference type="NCBI Taxonomy" id="1614693"/>
    <lineage>
        <taxon>Bacteria</taxon>
        <taxon>Pseudomonadati</taxon>
        <taxon>Pseudomonadota</taxon>
        <taxon>Alphaproteobacteria</taxon>
        <taxon>Rhodobacterales</taxon>
        <taxon>Roseobacteraceae</taxon>
        <taxon>Actibacterium</taxon>
    </lineage>
</organism>
<dbReference type="GO" id="GO:0005886">
    <property type="term" value="C:plasma membrane"/>
    <property type="evidence" value="ECO:0007669"/>
    <property type="project" value="TreeGrafter"/>
</dbReference>
<feature type="transmembrane region" description="Helical" evidence="1">
    <location>
        <begin position="905"/>
        <end position="928"/>
    </location>
</feature>
<dbReference type="PANTHER" id="PTHR32063">
    <property type="match status" value="1"/>
</dbReference>
<protein>
    <submittedName>
        <fullName evidence="2">Multidrug efflux pump subunit AcrB</fullName>
    </submittedName>
</protein>
<dbReference type="PRINTS" id="PR00702">
    <property type="entry name" value="ACRIFLAVINRP"/>
</dbReference>
<proteinExistence type="predicted"/>
<dbReference type="SUPFAM" id="SSF82714">
    <property type="entry name" value="Multidrug efflux transporter AcrB TolC docking domain, DN and DC subdomains"/>
    <property type="match status" value="2"/>
</dbReference>
<feature type="transmembrane region" description="Helical" evidence="1">
    <location>
        <begin position="16"/>
        <end position="35"/>
    </location>
</feature>
<dbReference type="Gene3D" id="1.20.1640.10">
    <property type="entry name" value="Multidrug efflux transporter AcrB transmembrane domain"/>
    <property type="match status" value="2"/>
</dbReference>
<dbReference type="EMBL" id="JACIEQ010000002">
    <property type="protein sequence ID" value="MBB4021987.1"/>
    <property type="molecule type" value="Genomic_DNA"/>
</dbReference>
<dbReference type="SUPFAM" id="SSF82866">
    <property type="entry name" value="Multidrug efflux transporter AcrB transmembrane domain"/>
    <property type="match status" value="2"/>
</dbReference>
<dbReference type="InterPro" id="IPR001036">
    <property type="entry name" value="Acrflvin-R"/>
</dbReference>
<accession>A0A840CIM4</accession>
<feature type="transmembrane region" description="Helical" evidence="1">
    <location>
        <begin position="391"/>
        <end position="413"/>
    </location>
</feature>
<dbReference type="Proteomes" id="UP000585681">
    <property type="component" value="Unassembled WGS sequence"/>
</dbReference>
<feature type="transmembrane region" description="Helical" evidence="1">
    <location>
        <begin position="463"/>
        <end position="487"/>
    </location>
</feature>
<reference evidence="2" key="1">
    <citation type="submission" date="2020-08" db="EMBL/GenBank/DDBJ databases">
        <title>Genomic Encyclopedia of Type Strains, Phase IV (KMG-IV): sequencing the most valuable type-strain genomes for metagenomic binning, comparative biology and taxonomic classification.</title>
        <authorList>
            <person name="Goeker M."/>
        </authorList>
    </citation>
    <scope>NUCLEOTIDE SEQUENCE [LARGE SCALE GENOMIC DNA]</scope>
    <source>
        <strain evidence="2">DSM 105040</strain>
    </source>
</reference>
<keyword evidence="3" id="KW-1185">Reference proteome</keyword>